<organism evidence="2 3">
    <name type="scientific">Cyclospora cayetanensis</name>
    <dbReference type="NCBI Taxonomy" id="88456"/>
    <lineage>
        <taxon>Eukaryota</taxon>
        <taxon>Sar</taxon>
        <taxon>Alveolata</taxon>
        <taxon>Apicomplexa</taxon>
        <taxon>Conoidasida</taxon>
        <taxon>Coccidia</taxon>
        <taxon>Eucoccidiorida</taxon>
        <taxon>Eimeriorina</taxon>
        <taxon>Eimeriidae</taxon>
        <taxon>Cyclospora</taxon>
    </lineage>
</organism>
<feature type="compositionally biased region" description="Polar residues" evidence="1">
    <location>
        <begin position="177"/>
        <end position="186"/>
    </location>
</feature>
<feature type="compositionally biased region" description="Low complexity" evidence="1">
    <location>
        <begin position="223"/>
        <end position="255"/>
    </location>
</feature>
<keyword evidence="3" id="KW-1185">Reference proteome</keyword>
<proteinExistence type="predicted"/>
<dbReference type="AlphaFoldDB" id="A0A1D3DA01"/>
<feature type="region of interest" description="Disordered" evidence="1">
    <location>
        <begin position="89"/>
        <end position="209"/>
    </location>
</feature>
<reference evidence="2 3" key="1">
    <citation type="journal article" date="2016" name="BMC Genomics">
        <title>Comparative genomics reveals Cyclospora cayetanensis possesses coccidia-like metabolism and invasion components but unique surface antigens.</title>
        <authorList>
            <person name="Liu S."/>
            <person name="Wang L."/>
            <person name="Zheng H."/>
            <person name="Xu Z."/>
            <person name="Roellig D.M."/>
            <person name="Li N."/>
            <person name="Frace M.A."/>
            <person name="Tang K."/>
            <person name="Arrowood M.J."/>
            <person name="Moss D.M."/>
            <person name="Zhang L."/>
            <person name="Feng Y."/>
            <person name="Xiao L."/>
        </authorList>
    </citation>
    <scope>NUCLEOTIDE SEQUENCE [LARGE SCALE GENOMIC DNA]</scope>
    <source>
        <strain evidence="2 3">CHN_HEN01</strain>
    </source>
</reference>
<name>A0A1D3DA01_9EIME</name>
<dbReference type="EMBL" id="JROU02000139">
    <property type="protein sequence ID" value="OEH80265.1"/>
    <property type="molecule type" value="Genomic_DNA"/>
</dbReference>
<dbReference type="VEuPathDB" id="ToxoDB:cyc_02783"/>
<dbReference type="Proteomes" id="UP000095192">
    <property type="component" value="Unassembled WGS sequence"/>
</dbReference>
<evidence type="ECO:0000256" key="1">
    <source>
        <dbReference type="SAM" id="MobiDB-lite"/>
    </source>
</evidence>
<feature type="region of interest" description="Disordered" evidence="1">
    <location>
        <begin position="223"/>
        <end position="271"/>
    </location>
</feature>
<protein>
    <submittedName>
        <fullName evidence="2">Wd g-beta repeat-containing protein</fullName>
    </submittedName>
</protein>
<dbReference type="InParanoid" id="A0A1D3DA01"/>
<gene>
    <name evidence="2" type="ORF">cyc_02783</name>
</gene>
<feature type="compositionally biased region" description="Polar residues" evidence="1">
    <location>
        <begin position="154"/>
        <end position="167"/>
    </location>
</feature>
<sequence length="344" mass="37482">MRTAGEFEAASAMLSETRAAETLAKAATRAERQLGSGLQSSVKAAEPWWLHPAVSAAFRASVRGWKGWPEPEPLRKLVRRDILTQLQQHARRLRRKEASQRQQEDEEREAKEQEGKEQEDKEREQQVLYPPRHQERQSEASSSAGSLSACRSSNTNSLGSMLSSDSLELNAARLDRSSSSSTNLPTPASDDACLVSRSKRQRTRGASVDAEVCCTAMSPSALQADAAGAAQAQAQAASGLSRRAESSLSAPSSSHAEQDGAAGGGFREGSCSADDSILRRVLRRREQLSRQFESAEGDDARNTRLLEEVTSAWLNEIDDEEESSNEDASLSGSFSWLDELDVRS</sequence>
<feature type="compositionally biased region" description="Basic and acidic residues" evidence="1">
    <location>
        <begin position="96"/>
        <end position="125"/>
    </location>
</feature>
<evidence type="ECO:0000313" key="2">
    <source>
        <dbReference type="EMBL" id="OEH80265.1"/>
    </source>
</evidence>
<comment type="caution">
    <text evidence="2">The sequence shown here is derived from an EMBL/GenBank/DDBJ whole genome shotgun (WGS) entry which is preliminary data.</text>
</comment>
<accession>A0A1D3DA01</accession>
<evidence type="ECO:0000313" key="3">
    <source>
        <dbReference type="Proteomes" id="UP000095192"/>
    </source>
</evidence>
<feature type="compositionally biased region" description="Low complexity" evidence="1">
    <location>
        <begin position="139"/>
        <end position="153"/>
    </location>
</feature>